<proteinExistence type="predicted"/>
<organism evidence="1">
    <name type="scientific">viral metagenome</name>
    <dbReference type="NCBI Taxonomy" id="1070528"/>
    <lineage>
        <taxon>unclassified sequences</taxon>
        <taxon>metagenomes</taxon>
        <taxon>organismal metagenomes</taxon>
    </lineage>
</organism>
<dbReference type="AlphaFoldDB" id="A0A6M3JD76"/>
<reference evidence="1" key="1">
    <citation type="submission" date="2020-03" db="EMBL/GenBank/DDBJ databases">
        <title>The deep terrestrial virosphere.</title>
        <authorList>
            <person name="Holmfeldt K."/>
            <person name="Nilsson E."/>
            <person name="Simone D."/>
            <person name="Lopez-Fernandez M."/>
            <person name="Wu X."/>
            <person name="de Brujin I."/>
            <person name="Lundin D."/>
            <person name="Andersson A."/>
            <person name="Bertilsson S."/>
            <person name="Dopson M."/>
        </authorList>
    </citation>
    <scope>NUCLEOTIDE SEQUENCE</scope>
    <source>
        <strain evidence="1">MM415A07981</strain>
    </source>
</reference>
<protein>
    <submittedName>
        <fullName evidence="1">Uncharacterized protein</fullName>
    </submittedName>
</protein>
<name>A0A6M3JD76_9ZZZZ</name>
<dbReference type="EMBL" id="MT141592">
    <property type="protein sequence ID" value="QJA68159.1"/>
    <property type="molecule type" value="Genomic_DNA"/>
</dbReference>
<gene>
    <name evidence="1" type="ORF">MM415A07981_0002</name>
</gene>
<sequence>MVIILIMENEDYFHYLEEMKENGRLSYTKYPGIKFFINRKEEEG</sequence>
<evidence type="ECO:0000313" key="1">
    <source>
        <dbReference type="EMBL" id="QJA68159.1"/>
    </source>
</evidence>
<accession>A0A6M3JD76</accession>